<protein>
    <recommendedName>
        <fullName evidence="3">Cds6 C-terminal domain-containing protein</fullName>
    </recommendedName>
</protein>
<evidence type="ECO:0000256" key="1">
    <source>
        <dbReference type="SAM" id="MobiDB-lite"/>
    </source>
</evidence>
<dbReference type="InterPro" id="IPR056203">
    <property type="entry name" value="Cds6_C"/>
</dbReference>
<evidence type="ECO:0000256" key="2">
    <source>
        <dbReference type="SAM" id="SignalP"/>
    </source>
</evidence>
<evidence type="ECO:0000259" key="3">
    <source>
        <dbReference type="Pfam" id="PF24125"/>
    </source>
</evidence>
<feature type="compositionally biased region" description="Low complexity" evidence="1">
    <location>
        <begin position="171"/>
        <end position="192"/>
    </location>
</feature>
<dbReference type="SUPFAM" id="SSF54427">
    <property type="entry name" value="NTF2-like"/>
    <property type="match status" value="1"/>
</dbReference>
<dbReference type="STRING" id="364032.SAMN05443662_1407"/>
<evidence type="ECO:0000313" key="4">
    <source>
        <dbReference type="EMBL" id="SIO08622.1"/>
    </source>
</evidence>
<dbReference type="Proteomes" id="UP000198461">
    <property type="component" value="Unassembled WGS sequence"/>
</dbReference>
<dbReference type="EMBL" id="FSRE01000003">
    <property type="protein sequence ID" value="SIO08622.1"/>
    <property type="molecule type" value="Genomic_DNA"/>
</dbReference>
<proteinExistence type="predicted"/>
<dbReference type="RefSeq" id="WP_074201665.1">
    <property type="nucleotide sequence ID" value="NZ_FSRE01000003.1"/>
</dbReference>
<keyword evidence="5" id="KW-1185">Reference proteome</keyword>
<feature type="chain" id="PRO_5009936224" description="Cds6 C-terminal domain-containing protein" evidence="2">
    <location>
        <begin position="23"/>
        <end position="307"/>
    </location>
</feature>
<feature type="signal peptide" evidence="2">
    <location>
        <begin position="1"/>
        <end position="22"/>
    </location>
</feature>
<dbReference type="Pfam" id="PF24125">
    <property type="entry name" value="Cds6_C"/>
    <property type="match status" value="1"/>
</dbReference>
<name>A0A1N6GME8_9GAMM</name>
<organism evidence="4 5">
    <name type="scientific">Sulfurivirga caldicuralii</name>
    <dbReference type="NCBI Taxonomy" id="364032"/>
    <lineage>
        <taxon>Bacteria</taxon>
        <taxon>Pseudomonadati</taxon>
        <taxon>Pseudomonadota</taxon>
        <taxon>Gammaproteobacteria</taxon>
        <taxon>Thiotrichales</taxon>
        <taxon>Piscirickettsiaceae</taxon>
        <taxon>Sulfurivirga</taxon>
    </lineage>
</organism>
<evidence type="ECO:0000313" key="5">
    <source>
        <dbReference type="Proteomes" id="UP000198461"/>
    </source>
</evidence>
<feature type="region of interest" description="Disordered" evidence="1">
    <location>
        <begin position="145"/>
        <end position="192"/>
    </location>
</feature>
<gene>
    <name evidence="4" type="ORF">SAMN05443662_1407</name>
</gene>
<feature type="domain" description="Cds6 C-terminal" evidence="3">
    <location>
        <begin position="199"/>
        <end position="304"/>
    </location>
</feature>
<dbReference type="OrthoDB" id="5611773at2"/>
<sequence length="307" mass="34156">MKTTLFVLFLLFSLAKSATALAAEKADVEKVGDPPYGELQALVKKGLFVRAKTLLEKTRAQWPKQVWHANMGAVLIRLGKMEAAGQHLEAALMADARSATIWQMLKGVRSYQARAAYKELFPKAAGPQRVAIKLVPPPPAKKVAVAQPAKTSPSQVKPEPLPVPATATADKSVPAETAAAKAEAPQQSAAVTKMPPADLRAALEAWRAAWSAQNVAAYLKAYAEDFHAPGMRDHAQWVQQRRLLISKPDFIRVSLQNIQWKAVDAQRWQVRFKQVYESNLFRDQVLKRLEWQQQPNGWKITKEEVVR</sequence>
<keyword evidence="2" id="KW-0732">Signal</keyword>
<dbReference type="AlphaFoldDB" id="A0A1N6GME8"/>
<reference evidence="4 5" key="1">
    <citation type="submission" date="2016-11" db="EMBL/GenBank/DDBJ databases">
        <authorList>
            <person name="Jaros S."/>
            <person name="Januszkiewicz K."/>
            <person name="Wedrychowicz H."/>
        </authorList>
    </citation>
    <scope>NUCLEOTIDE SEQUENCE [LARGE SCALE GENOMIC DNA]</scope>
    <source>
        <strain evidence="4 5">DSM 17737</strain>
    </source>
</reference>
<accession>A0A1N6GME8</accession>
<dbReference type="InterPro" id="IPR032710">
    <property type="entry name" value="NTF2-like_dom_sf"/>
</dbReference>